<dbReference type="PROSITE" id="PS51272">
    <property type="entry name" value="SLH"/>
    <property type="match status" value="1"/>
</dbReference>
<dbReference type="AlphaFoldDB" id="A0A6A2WSB4"/>
<keyword evidence="1" id="KW-0472">Membrane</keyword>
<dbReference type="PANTHER" id="PTHR33740:SF1">
    <property type="entry name" value="SLH DOMAIN PROTEIN"/>
    <property type="match status" value="1"/>
</dbReference>
<dbReference type="InterPro" id="IPR001119">
    <property type="entry name" value="SLH_dom"/>
</dbReference>
<gene>
    <name evidence="3" type="ORF">F3Y22_tig00116995pilonHSYRG00168</name>
</gene>
<feature type="transmembrane region" description="Helical" evidence="1">
    <location>
        <begin position="98"/>
        <end position="119"/>
    </location>
</feature>
<feature type="domain" description="SLH" evidence="2">
    <location>
        <begin position="195"/>
        <end position="269"/>
    </location>
</feature>
<accession>A0A6A2WSB4</accession>
<sequence>MGSITAFSSSLFIAPETPSFLHRRGSSLSFFTSPTSFVCYPRSSYSRILRISASLLHPDVDIAWLPPDPNSPPDDYGGWAVVQAPPTPRTRKKGFSSMLVGSAIGSSLAIAISIAYFLFYRKAVGRQKMTIRKLGTISNLMNRLLRQYPTVYLLQLPKLFLQVREYARWLVRTSSLLERNPRHRIVPSISLSGSEPAAFDDVGADDPDFESIQALAEAGIIFSKLSGRNTASDGSKGRIFFTDRFISREDLINWKALVEYDFEPGVMEQISRTKVDFMDLKEISPDLSPGLFIDMLAGEKSILRKFWYNSYLGKSKRFQPNKPSSKAQAAVAFTSGRMAEAISNELKLEMKSSSKRAEMKEIKSELLEKGEIQSFWDEKLDEERTRGSEVEKLYISTVQDLEQEKIVQEKCAAESLKEKAAMDCQRQLVSSLKEEVAEISGRFASDRTMYVTERNKLQDMCSGLQSKLEGILDAKSILAAEIEAIKILKSWVEDEARKSQARAKVFEEVGRRWKWDDQA</sequence>
<protein>
    <submittedName>
        <fullName evidence="3">Protein CHUP1</fullName>
    </submittedName>
</protein>
<dbReference type="EMBL" id="VEPZ02001760">
    <property type="protein sequence ID" value="KAE8657470.1"/>
    <property type="molecule type" value="Genomic_DNA"/>
</dbReference>
<dbReference type="PANTHER" id="PTHR33740">
    <property type="entry name" value="GPI-ANCHORED ADHESIN-LIKE PROTEIN"/>
    <property type="match status" value="1"/>
</dbReference>
<evidence type="ECO:0000313" key="3">
    <source>
        <dbReference type="EMBL" id="KAE8657470.1"/>
    </source>
</evidence>
<comment type="caution">
    <text evidence="3">The sequence shown here is derived from an EMBL/GenBank/DDBJ whole genome shotgun (WGS) entry which is preliminary data.</text>
</comment>
<name>A0A6A2WSB4_HIBSY</name>
<reference evidence="3" key="1">
    <citation type="submission" date="2019-09" db="EMBL/GenBank/DDBJ databases">
        <title>Draft genome information of white flower Hibiscus syriacus.</title>
        <authorList>
            <person name="Kim Y.-M."/>
        </authorList>
    </citation>
    <scope>NUCLEOTIDE SEQUENCE [LARGE SCALE GENOMIC DNA]</scope>
    <source>
        <strain evidence="3">YM2019G1</strain>
    </source>
</reference>
<organism evidence="3 4">
    <name type="scientific">Hibiscus syriacus</name>
    <name type="common">Rose of Sharon</name>
    <dbReference type="NCBI Taxonomy" id="106335"/>
    <lineage>
        <taxon>Eukaryota</taxon>
        <taxon>Viridiplantae</taxon>
        <taxon>Streptophyta</taxon>
        <taxon>Embryophyta</taxon>
        <taxon>Tracheophyta</taxon>
        <taxon>Spermatophyta</taxon>
        <taxon>Magnoliopsida</taxon>
        <taxon>eudicotyledons</taxon>
        <taxon>Gunneridae</taxon>
        <taxon>Pentapetalae</taxon>
        <taxon>rosids</taxon>
        <taxon>malvids</taxon>
        <taxon>Malvales</taxon>
        <taxon>Malvaceae</taxon>
        <taxon>Malvoideae</taxon>
        <taxon>Hibiscus</taxon>
    </lineage>
</organism>
<dbReference type="Proteomes" id="UP000436088">
    <property type="component" value="Unassembled WGS sequence"/>
</dbReference>
<keyword evidence="1" id="KW-0812">Transmembrane</keyword>
<keyword evidence="4" id="KW-1185">Reference proteome</keyword>
<evidence type="ECO:0000313" key="4">
    <source>
        <dbReference type="Proteomes" id="UP000436088"/>
    </source>
</evidence>
<evidence type="ECO:0000259" key="2">
    <source>
        <dbReference type="PROSITE" id="PS51272"/>
    </source>
</evidence>
<proteinExistence type="predicted"/>
<keyword evidence="1" id="KW-1133">Transmembrane helix</keyword>
<evidence type="ECO:0000256" key="1">
    <source>
        <dbReference type="SAM" id="Phobius"/>
    </source>
</evidence>